<dbReference type="AlphaFoldDB" id="A0AAV8PSE8"/>
<keyword evidence="2" id="KW-1185">Reference proteome</keyword>
<comment type="caution">
    <text evidence="1">The sequence shown here is derived from an EMBL/GenBank/DDBJ whole genome shotgun (WGS) entry which is preliminary data.</text>
</comment>
<dbReference type="EMBL" id="JAQQAF010000003">
    <property type="protein sequence ID" value="KAJ8499225.1"/>
    <property type="molecule type" value="Genomic_DNA"/>
</dbReference>
<organism evidence="1 2">
    <name type="scientific">Ensete ventricosum</name>
    <name type="common">Abyssinian banana</name>
    <name type="synonym">Musa ensete</name>
    <dbReference type="NCBI Taxonomy" id="4639"/>
    <lineage>
        <taxon>Eukaryota</taxon>
        <taxon>Viridiplantae</taxon>
        <taxon>Streptophyta</taxon>
        <taxon>Embryophyta</taxon>
        <taxon>Tracheophyta</taxon>
        <taxon>Spermatophyta</taxon>
        <taxon>Magnoliopsida</taxon>
        <taxon>Liliopsida</taxon>
        <taxon>Zingiberales</taxon>
        <taxon>Musaceae</taxon>
        <taxon>Ensete</taxon>
    </lineage>
</organism>
<sequence>MTVMVVSHQHHQAPSSLFLSPGGIRHRHSDSNHRVTGTRNVCSQGRVMEWLCRYVSRIPETGNRVSKETLPLASFGTSNPSLECLRSSQSMVVMEELLDKQK</sequence>
<dbReference type="Proteomes" id="UP001222027">
    <property type="component" value="Unassembled WGS sequence"/>
</dbReference>
<gene>
    <name evidence="1" type="ORF">OPV22_009777</name>
</gene>
<reference evidence="1 2" key="1">
    <citation type="submission" date="2022-12" db="EMBL/GenBank/DDBJ databases">
        <title>Chromosome-scale assembly of the Ensete ventricosum genome.</title>
        <authorList>
            <person name="Dussert Y."/>
            <person name="Stocks J."/>
            <person name="Wendawek A."/>
            <person name="Woldeyes F."/>
            <person name="Nichols R.A."/>
            <person name="Borrell J.S."/>
        </authorList>
    </citation>
    <scope>NUCLEOTIDE SEQUENCE [LARGE SCALE GENOMIC DNA]</scope>
    <source>
        <strain evidence="2">cv. Maze</strain>
        <tissue evidence="1">Seeds</tissue>
    </source>
</reference>
<protein>
    <submittedName>
        <fullName evidence="1">Uncharacterized protein</fullName>
    </submittedName>
</protein>
<accession>A0AAV8PSE8</accession>
<proteinExistence type="predicted"/>
<evidence type="ECO:0000313" key="2">
    <source>
        <dbReference type="Proteomes" id="UP001222027"/>
    </source>
</evidence>
<name>A0AAV8PSE8_ENSVE</name>
<evidence type="ECO:0000313" key="1">
    <source>
        <dbReference type="EMBL" id="KAJ8499225.1"/>
    </source>
</evidence>